<proteinExistence type="inferred from homology"/>
<gene>
    <name evidence="13" type="ORF">Q4T40_07085</name>
</gene>
<dbReference type="CDD" id="cd12914">
    <property type="entry name" value="PDC1_DGC_like"/>
    <property type="match status" value="1"/>
</dbReference>
<dbReference type="RefSeq" id="WP_413779524.1">
    <property type="nucleotide sequence ID" value="NZ_JAUOZS010000001.1"/>
</dbReference>
<protein>
    <submittedName>
        <fullName evidence="13">Methyl-accepting chemotaxis protein</fullName>
    </submittedName>
</protein>
<reference evidence="13 14" key="1">
    <citation type="submission" date="2023-07" db="EMBL/GenBank/DDBJ databases">
        <title>The novel representative of Negativicutes class, Anaeroselena agilis gen. nov. sp. nov.</title>
        <authorList>
            <person name="Prokofeva M.I."/>
            <person name="Elcheninov A.G."/>
            <person name="Klyukina A."/>
            <person name="Kublanov I.V."/>
            <person name="Frolov E.N."/>
            <person name="Podosokorskaya O.A."/>
        </authorList>
    </citation>
    <scope>NUCLEOTIDE SEQUENCE [LARGE SCALE GENOMIC DNA]</scope>
    <source>
        <strain evidence="13 14">4137-cl</strain>
    </source>
</reference>
<dbReference type="InterPro" id="IPR004089">
    <property type="entry name" value="MCPsignal_dom"/>
</dbReference>
<dbReference type="Pfam" id="PF02743">
    <property type="entry name" value="dCache_1"/>
    <property type="match status" value="1"/>
</dbReference>
<organism evidence="13 14">
    <name type="scientific">Anaeroselena agilis</name>
    <dbReference type="NCBI Taxonomy" id="3063788"/>
    <lineage>
        <taxon>Bacteria</taxon>
        <taxon>Bacillati</taxon>
        <taxon>Bacillota</taxon>
        <taxon>Negativicutes</taxon>
        <taxon>Acetonemataceae</taxon>
        <taxon>Anaeroselena</taxon>
    </lineage>
</organism>
<evidence type="ECO:0000256" key="3">
    <source>
        <dbReference type="ARBA" id="ARBA00022500"/>
    </source>
</evidence>
<dbReference type="Gene3D" id="1.10.8.500">
    <property type="entry name" value="HAMP domain in histidine kinase"/>
    <property type="match status" value="1"/>
</dbReference>
<feature type="transmembrane region" description="Helical" evidence="10">
    <location>
        <begin position="287"/>
        <end position="309"/>
    </location>
</feature>
<evidence type="ECO:0000256" key="4">
    <source>
        <dbReference type="ARBA" id="ARBA00022692"/>
    </source>
</evidence>
<evidence type="ECO:0000256" key="9">
    <source>
        <dbReference type="PROSITE-ProRule" id="PRU00284"/>
    </source>
</evidence>
<dbReference type="Pfam" id="PF00015">
    <property type="entry name" value="MCPsignal"/>
    <property type="match status" value="1"/>
</dbReference>
<dbReference type="InterPro" id="IPR033479">
    <property type="entry name" value="dCache_1"/>
</dbReference>
<dbReference type="PANTHER" id="PTHR32089:SF112">
    <property type="entry name" value="LYSOZYME-LIKE PROTEIN-RELATED"/>
    <property type="match status" value="1"/>
</dbReference>
<dbReference type="PROSITE" id="PS50885">
    <property type="entry name" value="HAMP"/>
    <property type="match status" value="1"/>
</dbReference>
<dbReference type="SMART" id="SM00304">
    <property type="entry name" value="HAMP"/>
    <property type="match status" value="1"/>
</dbReference>
<evidence type="ECO:0000259" key="11">
    <source>
        <dbReference type="PROSITE" id="PS50111"/>
    </source>
</evidence>
<keyword evidence="7 9" id="KW-0807">Transducer</keyword>
<dbReference type="SUPFAM" id="SSF58104">
    <property type="entry name" value="Methyl-accepting chemotaxis protein (MCP) signaling domain"/>
    <property type="match status" value="1"/>
</dbReference>
<comment type="subcellular location">
    <subcellularLocation>
        <location evidence="1">Cell membrane</location>
        <topology evidence="1">Multi-pass membrane protein</topology>
    </subcellularLocation>
</comment>
<dbReference type="InterPro" id="IPR003660">
    <property type="entry name" value="HAMP_dom"/>
</dbReference>
<evidence type="ECO:0000259" key="12">
    <source>
        <dbReference type="PROSITE" id="PS50885"/>
    </source>
</evidence>
<dbReference type="SMART" id="SM00283">
    <property type="entry name" value="MA"/>
    <property type="match status" value="1"/>
</dbReference>
<evidence type="ECO:0000313" key="13">
    <source>
        <dbReference type="EMBL" id="MDT8900995.1"/>
    </source>
</evidence>
<evidence type="ECO:0000256" key="5">
    <source>
        <dbReference type="ARBA" id="ARBA00022989"/>
    </source>
</evidence>
<comment type="similarity">
    <text evidence="8">Belongs to the methyl-accepting chemotaxis (MCP) protein family.</text>
</comment>
<dbReference type="CDD" id="cd12912">
    <property type="entry name" value="PDC2_MCP_like"/>
    <property type="match status" value="1"/>
</dbReference>
<dbReference type="CDD" id="cd06225">
    <property type="entry name" value="HAMP"/>
    <property type="match status" value="1"/>
</dbReference>
<evidence type="ECO:0000256" key="10">
    <source>
        <dbReference type="SAM" id="Phobius"/>
    </source>
</evidence>
<name>A0ABU3NW06_9FIRM</name>
<accession>A0ABU3NW06</accession>
<comment type="caution">
    <text evidence="13">The sequence shown here is derived from an EMBL/GenBank/DDBJ whole genome shotgun (WGS) entry which is preliminary data.</text>
</comment>
<dbReference type="CDD" id="cd11386">
    <property type="entry name" value="MCP_signal"/>
    <property type="match status" value="1"/>
</dbReference>
<evidence type="ECO:0000256" key="2">
    <source>
        <dbReference type="ARBA" id="ARBA00022475"/>
    </source>
</evidence>
<evidence type="ECO:0000256" key="7">
    <source>
        <dbReference type="ARBA" id="ARBA00023224"/>
    </source>
</evidence>
<dbReference type="PROSITE" id="PS50111">
    <property type="entry name" value="CHEMOTAXIS_TRANSDUC_2"/>
    <property type="match status" value="1"/>
</dbReference>
<dbReference type="Gene3D" id="3.30.450.20">
    <property type="entry name" value="PAS domain"/>
    <property type="match status" value="1"/>
</dbReference>
<dbReference type="Pfam" id="PF00672">
    <property type="entry name" value="HAMP"/>
    <property type="match status" value="1"/>
</dbReference>
<evidence type="ECO:0000256" key="1">
    <source>
        <dbReference type="ARBA" id="ARBA00004651"/>
    </source>
</evidence>
<sequence length="664" mass="69241">MAIMGKQTDGGMDMKKKLMLLFVLIAAIPLVLSAMVSSYFSNQALVHGVYNHNQLVATTLSKEIDAMLEAKIKVLAIAANSPEIISMDIARQLPAMRKIADQYQDMTGLIVALPSGVQTVRTVGKLGNISDRAYFKELMKGGVAAVVSDVLIAKGTGKASVILAVPIFDSGKKTTLGVLLGVVDLDHLSNYIMQTTIGATGYAFIVDHKGIIVAHPNQKLVKEMADLSALEPVKAALSGQAGVSTYEYEGAKKLAGYSFVPKAKWGVIAQQPLDEAMAGVVKIRNTGIAFTLGGILLAALAGLFAAGFLTRPIREMVAATDRLAAGDLTVKVNVTARDELGQLAQAFNTMVDNLQNLIRGVMNTADQVAASAQELSATSVQAERAINQIAASVTDFAQGAHNQTEEIEKTLHTADQLTGASRAVAEKARTASELSGEMASAATTGGGAAQTAVDKMIEIKEVTTATGEVVTGLGEKSQQIGQILDVISEIAGQTNLLALNAAIEAARAGEQGRGFAVVAEEVRKLAEQSQEAAQQIALIVREIQVQTDQAIGAMNSGNAKVNEGVGVVQTAGEALQNILGKVTGSVDMIEAISTAAKEQAEGMQAMVQGTEQVAVIARQSSANAETTAAATEEITASMEEIAGAANSLATLAGELQALVTRFRI</sequence>
<keyword evidence="4 10" id="KW-0812">Transmembrane</keyword>
<keyword evidence="2" id="KW-1003">Cell membrane</keyword>
<dbReference type="Gene3D" id="1.10.287.950">
    <property type="entry name" value="Methyl-accepting chemotaxis protein"/>
    <property type="match status" value="1"/>
</dbReference>
<feature type="domain" description="HAMP" evidence="12">
    <location>
        <begin position="307"/>
        <end position="359"/>
    </location>
</feature>
<evidence type="ECO:0000256" key="8">
    <source>
        <dbReference type="ARBA" id="ARBA00029447"/>
    </source>
</evidence>
<keyword evidence="6 10" id="KW-0472">Membrane</keyword>
<dbReference type="Proteomes" id="UP001254848">
    <property type="component" value="Unassembled WGS sequence"/>
</dbReference>
<keyword evidence="5 10" id="KW-1133">Transmembrane helix</keyword>
<evidence type="ECO:0000256" key="6">
    <source>
        <dbReference type="ARBA" id="ARBA00023136"/>
    </source>
</evidence>
<dbReference type="PANTHER" id="PTHR32089">
    <property type="entry name" value="METHYL-ACCEPTING CHEMOTAXIS PROTEIN MCPB"/>
    <property type="match status" value="1"/>
</dbReference>
<keyword evidence="3" id="KW-0145">Chemotaxis</keyword>
<keyword evidence="14" id="KW-1185">Reference proteome</keyword>
<feature type="domain" description="Methyl-accepting transducer" evidence="11">
    <location>
        <begin position="378"/>
        <end position="614"/>
    </location>
</feature>
<evidence type="ECO:0000313" key="14">
    <source>
        <dbReference type="Proteomes" id="UP001254848"/>
    </source>
</evidence>
<dbReference type="EMBL" id="JAUOZS010000001">
    <property type="protein sequence ID" value="MDT8900995.1"/>
    <property type="molecule type" value="Genomic_DNA"/>
</dbReference>